<dbReference type="EMBL" id="AZIM01006637">
    <property type="protein sequence ID" value="ETE58506.1"/>
    <property type="molecule type" value="Genomic_DNA"/>
</dbReference>
<feature type="non-terminal residue" evidence="1">
    <location>
        <position position="1"/>
    </location>
</feature>
<dbReference type="AlphaFoldDB" id="V8N9C0"/>
<name>V8N9C0_OPHHA</name>
<gene>
    <name evidence="1" type="ORF">L345_15772</name>
</gene>
<feature type="non-terminal residue" evidence="1">
    <location>
        <position position="79"/>
    </location>
</feature>
<dbReference type="Proteomes" id="UP000018936">
    <property type="component" value="Unassembled WGS sequence"/>
</dbReference>
<reference evidence="1 2" key="1">
    <citation type="journal article" date="2013" name="Proc. Natl. Acad. Sci. U.S.A.">
        <title>The king cobra genome reveals dynamic gene evolution and adaptation in the snake venom system.</title>
        <authorList>
            <person name="Vonk F.J."/>
            <person name="Casewell N.R."/>
            <person name="Henkel C.V."/>
            <person name="Heimberg A.M."/>
            <person name="Jansen H.J."/>
            <person name="McCleary R.J."/>
            <person name="Kerkkamp H.M."/>
            <person name="Vos R.A."/>
            <person name="Guerreiro I."/>
            <person name="Calvete J.J."/>
            <person name="Wuster W."/>
            <person name="Woods A.E."/>
            <person name="Logan J.M."/>
            <person name="Harrison R.A."/>
            <person name="Castoe T.A."/>
            <person name="de Koning A.P."/>
            <person name="Pollock D.D."/>
            <person name="Yandell M."/>
            <person name="Calderon D."/>
            <person name="Renjifo C."/>
            <person name="Currier R.B."/>
            <person name="Salgado D."/>
            <person name="Pla D."/>
            <person name="Sanz L."/>
            <person name="Hyder A.S."/>
            <person name="Ribeiro J.M."/>
            <person name="Arntzen J.W."/>
            <person name="van den Thillart G.E."/>
            <person name="Boetzer M."/>
            <person name="Pirovano W."/>
            <person name="Dirks R.P."/>
            <person name="Spaink H.P."/>
            <person name="Duboule D."/>
            <person name="McGlinn E."/>
            <person name="Kini R.M."/>
            <person name="Richardson M.K."/>
        </authorList>
    </citation>
    <scope>NUCLEOTIDE SEQUENCE</scope>
    <source>
        <tissue evidence="1">Blood</tissue>
    </source>
</reference>
<comment type="caution">
    <text evidence="1">The sequence shown here is derived from an EMBL/GenBank/DDBJ whole genome shotgun (WGS) entry which is preliminary data.</text>
</comment>
<organism evidence="1 2">
    <name type="scientific">Ophiophagus hannah</name>
    <name type="common">King cobra</name>
    <name type="synonym">Naja hannah</name>
    <dbReference type="NCBI Taxonomy" id="8665"/>
    <lineage>
        <taxon>Eukaryota</taxon>
        <taxon>Metazoa</taxon>
        <taxon>Chordata</taxon>
        <taxon>Craniata</taxon>
        <taxon>Vertebrata</taxon>
        <taxon>Euteleostomi</taxon>
        <taxon>Lepidosauria</taxon>
        <taxon>Squamata</taxon>
        <taxon>Bifurcata</taxon>
        <taxon>Unidentata</taxon>
        <taxon>Episquamata</taxon>
        <taxon>Toxicofera</taxon>
        <taxon>Serpentes</taxon>
        <taxon>Colubroidea</taxon>
        <taxon>Elapidae</taxon>
        <taxon>Elapinae</taxon>
        <taxon>Ophiophagus</taxon>
    </lineage>
</organism>
<proteinExistence type="predicted"/>
<evidence type="ECO:0000313" key="2">
    <source>
        <dbReference type="Proteomes" id="UP000018936"/>
    </source>
</evidence>
<keyword evidence="2" id="KW-1185">Reference proteome</keyword>
<protein>
    <submittedName>
        <fullName evidence="1">Uncharacterized protein</fullName>
    </submittedName>
</protein>
<sequence length="79" mass="8560">GTTSDVILEEYKCNHHSVGNQTDVDLISGIRMDGDCPKESDVGALPDTLFCELISSEETFVSAAEVIKESQGMLKVQVQ</sequence>
<evidence type="ECO:0000313" key="1">
    <source>
        <dbReference type="EMBL" id="ETE58506.1"/>
    </source>
</evidence>
<accession>V8N9C0</accession>